<proteinExistence type="predicted"/>
<evidence type="ECO:0000256" key="1">
    <source>
        <dbReference type="SAM" id="MobiDB-lite"/>
    </source>
</evidence>
<sequence length="158" mass="18118">MKGVFLMAEKDVQDYLEKGLYGAPQLKPEEKKKFLGNFRERVILVITMKEMMEKNPLDTVKNVIEKYPDHQLYLNGDLDGALQAEYLKVAKQLNCPFRFVTTQGSTTEETTGLVYAASYAMHLENIQLADYQELTTPTEETPPPKKQSFWSKFGLSKK</sequence>
<accession>A0A430AFP0</accession>
<organism evidence="2 3">
    <name type="scientific">Vagococcus entomophilus</name>
    <dbReference type="NCBI Taxonomy" id="1160095"/>
    <lineage>
        <taxon>Bacteria</taxon>
        <taxon>Bacillati</taxon>
        <taxon>Bacillota</taxon>
        <taxon>Bacilli</taxon>
        <taxon>Lactobacillales</taxon>
        <taxon>Enterococcaceae</taxon>
        <taxon>Vagococcus</taxon>
    </lineage>
</organism>
<comment type="caution">
    <text evidence="2">The sequence shown here is derived from an EMBL/GenBank/DDBJ whole genome shotgun (WGS) entry which is preliminary data.</text>
</comment>
<evidence type="ECO:0000313" key="2">
    <source>
        <dbReference type="EMBL" id="RSU06557.1"/>
    </source>
</evidence>
<dbReference type="OrthoDB" id="95278at2"/>
<dbReference type="Pfam" id="PF07997">
    <property type="entry name" value="DUF1694"/>
    <property type="match status" value="1"/>
</dbReference>
<dbReference type="Proteomes" id="UP000288669">
    <property type="component" value="Unassembled WGS sequence"/>
</dbReference>
<evidence type="ECO:0008006" key="4">
    <source>
        <dbReference type="Google" id="ProtNLM"/>
    </source>
</evidence>
<dbReference type="EMBL" id="NGJZ01000003">
    <property type="protein sequence ID" value="RSU06557.1"/>
    <property type="molecule type" value="Genomic_DNA"/>
</dbReference>
<evidence type="ECO:0000313" key="3">
    <source>
        <dbReference type="Proteomes" id="UP000288669"/>
    </source>
</evidence>
<keyword evidence="3" id="KW-1185">Reference proteome</keyword>
<protein>
    <recommendedName>
        <fullName evidence="4">DUF1694 domain-containing protein</fullName>
    </recommendedName>
</protein>
<feature type="region of interest" description="Disordered" evidence="1">
    <location>
        <begin position="135"/>
        <end position="158"/>
    </location>
</feature>
<dbReference type="Gene3D" id="3.30.1330.30">
    <property type="match status" value="1"/>
</dbReference>
<gene>
    <name evidence="2" type="ORF">CBF30_09940</name>
</gene>
<reference evidence="2 3" key="1">
    <citation type="submission" date="2017-05" db="EMBL/GenBank/DDBJ databases">
        <title>Vagococcus spp. assemblies.</title>
        <authorList>
            <person name="Gulvik C.A."/>
        </authorList>
    </citation>
    <scope>NUCLEOTIDE SEQUENCE [LARGE SCALE GENOMIC DNA]</scope>
    <source>
        <strain evidence="2 3">DSM 24756</strain>
    </source>
</reference>
<dbReference type="InterPro" id="IPR012543">
    <property type="entry name" value="DUF1694"/>
</dbReference>
<dbReference type="PIRSF" id="PIRSF034303">
    <property type="entry name" value="DUF1694"/>
    <property type="match status" value="1"/>
</dbReference>
<name>A0A430AFP0_9ENTE</name>
<dbReference type="InterPro" id="IPR029064">
    <property type="entry name" value="Ribosomal_eL30-like_sf"/>
</dbReference>
<dbReference type="SUPFAM" id="SSF160515">
    <property type="entry name" value="YueI-like"/>
    <property type="match status" value="1"/>
</dbReference>
<dbReference type="AlphaFoldDB" id="A0A430AFP0"/>